<comment type="similarity">
    <text evidence="5">Belongs to the creatininase superfamily.</text>
</comment>
<accession>A0A0H2YVL5</accession>
<dbReference type="GO" id="GO:0009231">
    <property type="term" value="P:riboflavin biosynthetic process"/>
    <property type="evidence" value="ECO:0007669"/>
    <property type="project" value="TreeGrafter"/>
</dbReference>
<evidence type="ECO:0000313" key="7">
    <source>
        <dbReference type="Proteomes" id="UP000001823"/>
    </source>
</evidence>
<dbReference type="HOGENOM" id="CLU_055029_3_1_9"/>
<dbReference type="Pfam" id="PF02633">
    <property type="entry name" value="Creatininase"/>
    <property type="match status" value="1"/>
</dbReference>
<evidence type="ECO:0000256" key="3">
    <source>
        <dbReference type="ARBA" id="ARBA00022801"/>
    </source>
</evidence>
<keyword evidence="3 6" id="KW-0378">Hydrolase</keyword>
<evidence type="ECO:0000313" key="6">
    <source>
        <dbReference type="EMBL" id="ABG84729.1"/>
    </source>
</evidence>
<dbReference type="PANTHER" id="PTHR35005">
    <property type="entry name" value="3-DEHYDRO-SCYLLO-INOSOSE HYDROLASE"/>
    <property type="match status" value="1"/>
</dbReference>
<dbReference type="eggNOG" id="COG1402">
    <property type="taxonomic scope" value="Bacteria"/>
</dbReference>
<sequence length="251" mass="27944">MYENVKMENMTWREFAKKKDDVIILPIGSTEQHGPHLPTCVDTVIANGFAYRIAEKINGVVAPALSYGYKSKPLSGGGPLFPGTIDLNGATLQALVMDIIDEFVRDGFTKIFILSAHFENEAFIVEAMDLCSAKYGDKVQLLLTNWWDPMSPDVIDKVFDEVPFPGWALEHAAVTETSLMMYFAPELVREDKIMDTENASPATYYRYPIEKDIVPETGILASAKSSSAERGKIIVDDVIPNIIEIIDKAFK</sequence>
<protein>
    <submittedName>
        <fullName evidence="6">Creatininase</fullName>
        <ecNumber evidence="6">3.5.2.10</ecNumber>
    </submittedName>
</protein>
<dbReference type="InterPro" id="IPR003785">
    <property type="entry name" value="Creatininase/forma_Hydrolase"/>
</dbReference>
<organism evidence="6 7">
    <name type="scientific">Clostridium perfringens (strain ATCC 13124 / DSM 756 / JCM 1290 / NCIMB 6125 / NCTC 8237 / Type A)</name>
    <dbReference type="NCBI Taxonomy" id="195103"/>
    <lineage>
        <taxon>Bacteria</taxon>
        <taxon>Bacillati</taxon>
        <taxon>Bacillota</taxon>
        <taxon>Clostridia</taxon>
        <taxon>Eubacteriales</taxon>
        <taxon>Clostridiaceae</taxon>
        <taxon>Clostridium</taxon>
    </lineage>
</organism>
<dbReference type="InterPro" id="IPR024087">
    <property type="entry name" value="Creatininase-like_sf"/>
</dbReference>
<evidence type="ECO:0000256" key="1">
    <source>
        <dbReference type="ARBA" id="ARBA00001947"/>
    </source>
</evidence>
<evidence type="ECO:0000256" key="5">
    <source>
        <dbReference type="ARBA" id="ARBA00024029"/>
    </source>
</evidence>
<dbReference type="InterPro" id="IPR031034">
    <property type="entry name" value="Creatininase"/>
</dbReference>
<keyword evidence="7" id="KW-1185">Reference proteome</keyword>
<proteinExistence type="inferred from homology"/>
<dbReference type="STRING" id="195103.CPF_0751"/>
<dbReference type="SUPFAM" id="SSF102215">
    <property type="entry name" value="Creatininase"/>
    <property type="match status" value="1"/>
</dbReference>
<dbReference type="GO" id="GO:0006602">
    <property type="term" value="P:creatinine catabolic process"/>
    <property type="evidence" value="ECO:0007669"/>
    <property type="project" value="InterPro"/>
</dbReference>
<dbReference type="PaxDb" id="195103-CPF_0751"/>
<reference evidence="6 7" key="1">
    <citation type="journal article" date="2006" name="Genome Res.">
        <title>Skewed genomic variability in strains of the toxigenic bacterial pathogen, Clostridium perfringens.</title>
        <authorList>
            <person name="Myers G.S."/>
            <person name="Rasko D.A."/>
            <person name="Cheung J.K."/>
            <person name="Ravel J."/>
            <person name="Seshadri R."/>
            <person name="Deboy R.T."/>
            <person name="Ren Q."/>
            <person name="Varga J."/>
            <person name="Awad M.M."/>
            <person name="Brinkac L.M."/>
            <person name="Daugherty S.C."/>
            <person name="Haft D.H."/>
            <person name="Dodson R.J."/>
            <person name="Madupu R."/>
            <person name="Nelson W.C."/>
            <person name="Rosovitz M.J."/>
            <person name="Sullivan S.A."/>
            <person name="Khouri H."/>
            <person name="Dimitrov G.I."/>
            <person name="Watkins K.L."/>
            <person name="Mulligan S."/>
            <person name="Benton J."/>
            <person name="Radune D."/>
            <person name="Fisher D.J."/>
            <person name="Atkins H.S."/>
            <person name="Hiscox T."/>
            <person name="Jost B.H."/>
            <person name="Billington S.J."/>
            <person name="Songer J.G."/>
            <person name="McClane B.A."/>
            <person name="Titball R.W."/>
            <person name="Rood J.I."/>
            <person name="Melville S.B."/>
            <person name="Paulsen I.T."/>
        </authorList>
    </citation>
    <scope>NUCLEOTIDE SEQUENCE [LARGE SCALE GENOMIC DNA]</scope>
    <source>
        <strain evidence="7">ATCC 13124 / DSM 756 / JCM 1290 / NCIMB 6125 / NCTC 8237 / S 107 / Type A</strain>
    </source>
</reference>
<dbReference type="EMBL" id="CP000246">
    <property type="protein sequence ID" value="ABG84729.1"/>
    <property type="molecule type" value="Genomic_DNA"/>
</dbReference>
<dbReference type="NCBIfam" id="TIGR04448">
    <property type="entry name" value="creatininase"/>
    <property type="match status" value="1"/>
</dbReference>
<gene>
    <name evidence="6" type="ordered locus">CPF_0751</name>
</gene>
<keyword evidence="4" id="KW-0862">Zinc</keyword>
<dbReference type="PANTHER" id="PTHR35005:SF1">
    <property type="entry name" value="2-AMINO-5-FORMYLAMINO-6-RIBOSYLAMINOPYRIMIDIN-4(3H)-ONE 5'-MONOPHOSPHATE DEFORMYLASE"/>
    <property type="match status" value="1"/>
</dbReference>
<comment type="cofactor">
    <cofactor evidence="1">
        <name>Zn(2+)</name>
        <dbReference type="ChEBI" id="CHEBI:29105"/>
    </cofactor>
</comment>
<dbReference type="AlphaFoldDB" id="A0A0H2YVL5"/>
<dbReference type="Gene3D" id="3.40.50.10310">
    <property type="entry name" value="Creatininase"/>
    <property type="match status" value="1"/>
</dbReference>
<dbReference type="GO" id="GO:0047789">
    <property type="term" value="F:creatininase activity"/>
    <property type="evidence" value="ECO:0007669"/>
    <property type="project" value="UniProtKB-EC"/>
</dbReference>
<dbReference type="GO" id="GO:0016811">
    <property type="term" value="F:hydrolase activity, acting on carbon-nitrogen (but not peptide) bonds, in linear amides"/>
    <property type="evidence" value="ECO:0007669"/>
    <property type="project" value="TreeGrafter"/>
</dbReference>
<name>A0A0H2YVL5_CLOP1</name>
<keyword evidence="2" id="KW-0479">Metal-binding</keyword>
<dbReference type="Proteomes" id="UP000001823">
    <property type="component" value="Chromosome"/>
</dbReference>
<dbReference type="KEGG" id="cpf:CPF_0751"/>
<dbReference type="GO" id="GO:0006601">
    <property type="term" value="P:creatine biosynthetic process"/>
    <property type="evidence" value="ECO:0007669"/>
    <property type="project" value="InterPro"/>
</dbReference>
<dbReference type="RefSeq" id="WP_003453056.1">
    <property type="nucleotide sequence ID" value="NC_008261.1"/>
</dbReference>
<evidence type="ECO:0000256" key="2">
    <source>
        <dbReference type="ARBA" id="ARBA00022723"/>
    </source>
</evidence>
<evidence type="ECO:0000256" key="4">
    <source>
        <dbReference type="ARBA" id="ARBA00022833"/>
    </source>
</evidence>
<dbReference type="EC" id="3.5.2.10" evidence="6"/>
<dbReference type="GO" id="GO:0046872">
    <property type="term" value="F:metal ion binding"/>
    <property type="evidence" value="ECO:0007669"/>
    <property type="project" value="UniProtKB-KW"/>
</dbReference>